<sequence length="147" mass="16105">MFSNLDQFSRQLASQRRWRRTLEAIGNHDVVKAGAAYSIGDSLTYRVAPAGELVSQRFTGRRRYFAVLHVLSGFVVVSVAKKADLTCVRAYSDLSDTESFEGCGDSTELNAGSIGIVEIDEGYRVVRGEGEVVCLHVSVEGATFHNK</sequence>
<accession>A0ABT9PJZ4</accession>
<reference evidence="1 2" key="1">
    <citation type="submission" date="2023-07" db="EMBL/GenBank/DDBJ databases">
        <title>Sequencing the genomes of 1000 actinobacteria strains.</title>
        <authorList>
            <person name="Klenk H.-P."/>
        </authorList>
    </citation>
    <scope>NUCLEOTIDE SEQUENCE [LARGE SCALE GENOMIC DNA]</scope>
    <source>
        <strain evidence="1 2">DSM 19515</strain>
    </source>
</reference>
<dbReference type="EMBL" id="JAUSQL010000001">
    <property type="protein sequence ID" value="MDP9833047.1"/>
    <property type="molecule type" value="Genomic_DNA"/>
</dbReference>
<gene>
    <name evidence="1" type="ORF">J2S45_001726</name>
</gene>
<comment type="caution">
    <text evidence="1">The sequence shown here is derived from an EMBL/GenBank/DDBJ whole genome shotgun (WGS) entry which is preliminary data.</text>
</comment>
<protein>
    <submittedName>
        <fullName evidence="1">Evolved beta-galactosidase subunit beta</fullName>
    </submittedName>
</protein>
<evidence type="ECO:0000313" key="2">
    <source>
        <dbReference type="Proteomes" id="UP001230145"/>
    </source>
</evidence>
<evidence type="ECO:0000313" key="1">
    <source>
        <dbReference type="EMBL" id="MDP9833047.1"/>
    </source>
</evidence>
<dbReference type="Proteomes" id="UP001230145">
    <property type="component" value="Unassembled WGS sequence"/>
</dbReference>
<dbReference type="RefSeq" id="WP_307635140.1">
    <property type="nucleotide sequence ID" value="NZ_JAUSQL010000001.1"/>
</dbReference>
<proteinExistence type="predicted"/>
<organism evidence="1 2">
    <name type="scientific">Trueperella abortisuis</name>
    <dbReference type="NCBI Taxonomy" id="445930"/>
    <lineage>
        <taxon>Bacteria</taxon>
        <taxon>Bacillati</taxon>
        <taxon>Actinomycetota</taxon>
        <taxon>Actinomycetes</taxon>
        <taxon>Actinomycetales</taxon>
        <taxon>Actinomycetaceae</taxon>
        <taxon>Trueperella</taxon>
    </lineage>
</organism>
<keyword evidence="2" id="KW-1185">Reference proteome</keyword>
<name>A0ABT9PJZ4_9ACTO</name>